<accession>A0A2R5HKL6</accession>
<keyword evidence="4" id="KW-1185">Reference proteome</keyword>
<dbReference type="Proteomes" id="UP000245021">
    <property type="component" value="Unassembled WGS sequence"/>
</dbReference>
<dbReference type="EMBL" id="BFFO01000013">
    <property type="protein sequence ID" value="GBG97440.1"/>
    <property type="molecule type" value="Genomic_DNA"/>
</dbReference>
<dbReference type="HAMAP" id="MF_01538">
    <property type="entry name" value="UPF0346"/>
    <property type="match status" value="1"/>
</dbReference>
<evidence type="ECO:0000313" key="4">
    <source>
        <dbReference type="Proteomes" id="UP000245021"/>
    </source>
</evidence>
<dbReference type="RefSeq" id="WP_109246397.1">
    <property type="nucleotide sequence ID" value="NZ_BFFO01000013.1"/>
</dbReference>
<dbReference type="NCBIfam" id="NF010193">
    <property type="entry name" value="PRK13672.1"/>
    <property type="match status" value="1"/>
</dbReference>
<comment type="similarity">
    <text evidence="1">Belongs to the UPF0346 family.</text>
</comment>
<dbReference type="InterPro" id="IPR023089">
    <property type="entry name" value="YozE_SAM-like"/>
</dbReference>
<dbReference type="PIRSF" id="PIRSF037262">
    <property type="entry name" value="UCP037262"/>
    <property type="match status" value="1"/>
</dbReference>
<reference evidence="3 4" key="1">
    <citation type="journal article" date="2018" name="Genome Announc.">
        <title>Draft Genome Sequence of Lactococcus sp. Strain NtB2 (JCM 32569), Isolated from the Gut of the Higher Termite Nasutitermes takasagoensis.</title>
        <authorList>
            <person name="Noda S."/>
            <person name="Aihara C."/>
            <person name="Yuki M."/>
            <person name="Ohkuma M."/>
        </authorList>
    </citation>
    <scope>NUCLEOTIDE SEQUENCE [LARGE SCALE GENOMIC DNA]</scope>
    <source>
        <strain evidence="3 4">NtB2</strain>
    </source>
</reference>
<gene>
    <name evidence="3" type="ORF">NtB2_01585</name>
</gene>
<proteinExistence type="inferred from homology"/>
<dbReference type="SUPFAM" id="SSF140652">
    <property type="entry name" value="YozE-like"/>
    <property type="match status" value="1"/>
</dbReference>
<dbReference type="Pfam" id="PF06855">
    <property type="entry name" value="YozE_SAM_like"/>
    <property type="match status" value="1"/>
</dbReference>
<feature type="domain" description="YozE SAM-like" evidence="2">
    <location>
        <begin position="5"/>
        <end position="70"/>
    </location>
</feature>
<dbReference type="InterPro" id="IPR036806">
    <property type="entry name" value="YozE_SAM-like_sf"/>
</dbReference>
<sequence>MRQPFYTYLMRFRAPKELDDATRLANLAFGDSLFPRQSRDFDEISSYLETQAPFYFNLTLFDEIWQDYLEN</sequence>
<dbReference type="OrthoDB" id="2242851at2"/>
<protein>
    <recommendedName>
        <fullName evidence="1">UPF0346 protein NtB2_01585</fullName>
    </recommendedName>
</protein>
<dbReference type="InterPro" id="IPR010673">
    <property type="entry name" value="UPF0346"/>
</dbReference>
<name>A0A2R5HKL6_9LACT</name>
<organism evidence="3 4">
    <name type="scientific">Lactococcus termiticola</name>
    <dbReference type="NCBI Taxonomy" id="2169526"/>
    <lineage>
        <taxon>Bacteria</taxon>
        <taxon>Bacillati</taxon>
        <taxon>Bacillota</taxon>
        <taxon>Bacilli</taxon>
        <taxon>Lactobacillales</taxon>
        <taxon>Streptococcaceae</taxon>
        <taxon>Lactococcus</taxon>
    </lineage>
</organism>
<comment type="caution">
    <text evidence="3">The sequence shown here is derived from an EMBL/GenBank/DDBJ whole genome shotgun (WGS) entry which is preliminary data.</text>
</comment>
<dbReference type="Gene3D" id="1.10.150.260">
    <property type="entry name" value="YozE SAM-like"/>
    <property type="match status" value="1"/>
</dbReference>
<evidence type="ECO:0000259" key="2">
    <source>
        <dbReference type="Pfam" id="PF06855"/>
    </source>
</evidence>
<evidence type="ECO:0000256" key="1">
    <source>
        <dbReference type="HAMAP-Rule" id="MF_01538"/>
    </source>
</evidence>
<dbReference type="AlphaFoldDB" id="A0A2R5HKL6"/>
<evidence type="ECO:0000313" key="3">
    <source>
        <dbReference type="EMBL" id="GBG97440.1"/>
    </source>
</evidence>